<reference evidence="2 3" key="1">
    <citation type="submission" date="2018-09" db="EMBL/GenBank/DDBJ databases">
        <title>Identification of marine bacteria producing industrial enzymes.</title>
        <authorList>
            <person name="Cheng T.H."/>
            <person name="Saidin J."/>
            <person name="Muhd D.D."/>
            <person name="Isa M.N.M."/>
            <person name="Bakar M.F.A."/>
            <person name="Ismail N."/>
        </authorList>
    </citation>
    <scope>NUCLEOTIDE SEQUENCE [LARGE SCALE GENOMIC DNA]</scope>
    <source>
        <strain evidence="2 3">MNAD 1.6</strain>
    </source>
</reference>
<protein>
    <recommendedName>
        <fullName evidence="4">Solute-binding protein family 3/N-terminal domain-containing protein</fullName>
    </recommendedName>
</protein>
<dbReference type="Gene3D" id="3.40.190.10">
    <property type="entry name" value="Periplasmic binding protein-like II"/>
    <property type="match status" value="2"/>
</dbReference>
<dbReference type="EMBL" id="QYSE01000002">
    <property type="protein sequence ID" value="RJF35508.1"/>
    <property type="molecule type" value="Genomic_DNA"/>
</dbReference>
<evidence type="ECO:0000313" key="3">
    <source>
        <dbReference type="Proteomes" id="UP000265938"/>
    </source>
</evidence>
<dbReference type="SUPFAM" id="SSF53850">
    <property type="entry name" value="Periplasmic binding protein-like II"/>
    <property type="match status" value="1"/>
</dbReference>
<evidence type="ECO:0008006" key="4">
    <source>
        <dbReference type="Google" id="ProtNLM"/>
    </source>
</evidence>
<name>A0A3A3EKJ3_9GAMM</name>
<dbReference type="AlphaFoldDB" id="A0A3A3EKJ3"/>
<gene>
    <name evidence="2" type="ORF">D4741_11050</name>
</gene>
<dbReference type="RefSeq" id="WP_119852999.1">
    <property type="nucleotide sequence ID" value="NZ_QYSE01000002.1"/>
</dbReference>
<organism evidence="2 3">
    <name type="scientific">Pseudoalteromonas gelatinilytica</name>
    <dbReference type="NCBI Taxonomy" id="1703256"/>
    <lineage>
        <taxon>Bacteria</taxon>
        <taxon>Pseudomonadati</taxon>
        <taxon>Pseudomonadota</taxon>
        <taxon>Gammaproteobacteria</taxon>
        <taxon>Alteromonadales</taxon>
        <taxon>Pseudoalteromonadaceae</taxon>
        <taxon>Pseudoalteromonas</taxon>
    </lineage>
</organism>
<feature type="signal peptide" evidence="1">
    <location>
        <begin position="1"/>
        <end position="18"/>
    </location>
</feature>
<comment type="caution">
    <text evidence="2">The sequence shown here is derived from an EMBL/GenBank/DDBJ whole genome shotgun (WGS) entry which is preliminary data.</text>
</comment>
<dbReference type="Proteomes" id="UP000265938">
    <property type="component" value="Unassembled WGS sequence"/>
</dbReference>
<evidence type="ECO:0000256" key="1">
    <source>
        <dbReference type="SAM" id="SignalP"/>
    </source>
</evidence>
<keyword evidence="1" id="KW-0732">Signal</keyword>
<evidence type="ECO:0000313" key="2">
    <source>
        <dbReference type="EMBL" id="RJF35508.1"/>
    </source>
</evidence>
<accession>A0A3A3EKJ3</accession>
<sequence length="276" mass="30953">MRLIAFIVILITLNTATATEKPTLTILSHAYFASEADKLSINLHLAAVINPALADEFDIDVDFTNHARLMKRLSSNEASCTFNAIKTPERAESMVFSNIPTYMHVQRHVYALKSTLESGSAPISVTKLLKNKSSFGIIGSTSYRELDEVFANKQYNVAAIYGENAFLQLSRLLLNKRIDYIVAYKQALEAHIPAHELNQLTSRRISEYPEFINGFFTCSKTAAGYRAIALINDYMKSAEMAAYIQQLHSKSNQPDDAKAMLNIYTQSYGIRFENSD</sequence>
<feature type="chain" id="PRO_5017426598" description="Solute-binding protein family 3/N-terminal domain-containing protein" evidence="1">
    <location>
        <begin position="19"/>
        <end position="276"/>
    </location>
</feature>
<proteinExistence type="predicted"/>